<evidence type="ECO:0000313" key="4">
    <source>
        <dbReference type="EMBL" id="QIM66879.1"/>
    </source>
</evidence>
<keyword evidence="2 3" id="KW-0732">Signal</keyword>
<name>A0A6G8JIH7_9PAST</name>
<comment type="similarity">
    <text evidence="1">Belongs to the UPF0319 family.</text>
</comment>
<reference evidence="4 5" key="1">
    <citation type="submission" date="2016-03" db="EMBL/GenBank/DDBJ databases">
        <authorList>
            <person name="Bojesen A.M."/>
            <person name="Planet P."/>
            <person name="Hansen M.J."/>
        </authorList>
    </citation>
    <scope>NUCLEOTIDE SEQUENCE [LARGE SCALE GENOMIC DNA]</scope>
    <source>
        <strain evidence="4 5">B 234/94</strain>
    </source>
</reference>
<feature type="chain" id="PRO_5026271883" description="DUF2057 domain-containing protein" evidence="3">
    <location>
        <begin position="22"/>
        <end position="202"/>
    </location>
</feature>
<feature type="signal peptide" evidence="3">
    <location>
        <begin position="1"/>
        <end position="21"/>
    </location>
</feature>
<dbReference type="Pfam" id="PF09829">
    <property type="entry name" value="DUF2057"/>
    <property type="match status" value="1"/>
</dbReference>
<dbReference type="InterPro" id="IPR018635">
    <property type="entry name" value="UPF0319"/>
</dbReference>
<evidence type="ECO:0000313" key="5">
    <source>
        <dbReference type="Proteomes" id="UP000501366"/>
    </source>
</evidence>
<protein>
    <recommendedName>
        <fullName evidence="6">DUF2057 domain-containing protein</fullName>
    </recommendedName>
</protein>
<evidence type="ECO:0000256" key="2">
    <source>
        <dbReference type="ARBA" id="ARBA00022729"/>
    </source>
</evidence>
<proteinExistence type="inferred from homology"/>
<evidence type="ECO:0008006" key="6">
    <source>
        <dbReference type="Google" id="ProtNLM"/>
    </source>
</evidence>
<organism evidence="4 5">
    <name type="scientific">Mannheimia granulomatis</name>
    <dbReference type="NCBI Taxonomy" id="85402"/>
    <lineage>
        <taxon>Bacteria</taxon>
        <taxon>Pseudomonadati</taxon>
        <taxon>Pseudomonadota</taxon>
        <taxon>Gammaproteobacteria</taxon>
        <taxon>Pasteurellales</taxon>
        <taxon>Pasteurellaceae</taxon>
        <taxon>Mannheimia</taxon>
    </lineage>
</organism>
<accession>A0A6G8JIH7</accession>
<dbReference type="RefSeq" id="WP_165889073.1">
    <property type="nucleotide sequence ID" value="NZ_CP015030.1"/>
</dbReference>
<dbReference type="KEGG" id="mgra:A4G16_05580"/>
<evidence type="ECO:0000256" key="1">
    <source>
        <dbReference type="ARBA" id="ARBA00008490"/>
    </source>
</evidence>
<dbReference type="PANTHER" id="PTHR38108">
    <property type="entry name" value="UPF0319 PROTEIN YCCT"/>
    <property type="match status" value="1"/>
</dbReference>
<sequence>MKLTKMALALSTLFISSMSVAGTLSSSSMVEILAFDGQRVKSGTSSVQMNENQTHQVVVEVAGIVEGDYFNSDKLILTFQGSAENAKLEPPRLQSKLDLRKFTENQTVSIKTDSGKVISHKQDFLKGEGFLGSTRVEENLSKYNLGKHPASVEKLANAALEAKGQMLVDTKNVSQEQLQVLFQKADKETQKRFLDWAKKNAK</sequence>
<evidence type="ECO:0000256" key="3">
    <source>
        <dbReference type="SAM" id="SignalP"/>
    </source>
</evidence>
<dbReference type="EMBL" id="CP015030">
    <property type="protein sequence ID" value="QIM66879.1"/>
    <property type="molecule type" value="Genomic_DNA"/>
</dbReference>
<dbReference type="AlphaFoldDB" id="A0A6G8JIH7"/>
<dbReference type="Proteomes" id="UP000501366">
    <property type="component" value="Chromosome"/>
</dbReference>
<dbReference type="PANTHER" id="PTHR38108:SF1">
    <property type="entry name" value="UPF0319 PROTEIN YCCT"/>
    <property type="match status" value="1"/>
</dbReference>
<gene>
    <name evidence="4" type="ORF">A4G16_05580</name>
</gene>